<dbReference type="GO" id="GO:0000976">
    <property type="term" value="F:transcription cis-regulatory region binding"/>
    <property type="evidence" value="ECO:0007669"/>
    <property type="project" value="TreeGrafter"/>
</dbReference>
<dbReference type="AlphaFoldDB" id="A0A484RK23"/>
<dbReference type="Pfam" id="PF03466">
    <property type="entry name" value="LysR_substrate"/>
    <property type="match status" value="1"/>
</dbReference>
<sequence length="338" mass="37255">MRIIRREDSLLNKQQSLFTCLIMKVSSPRPRALLGQVSDMDLRLLRVFKAVVDCGGMAAAELELNIGISTISRHIKDLETRIGLVLCRRGRAGFALTDEGRAVHEETQRLLGAMESFRGRIDAIHDRLAGELHVAVFDKTATHPQARLDVAIARYGALAPAVTLTLHVAGIGEIEQGILDGRYQVGVIPEHRRADSLVYADLYPETMHLYCGAGHPLFGQPHARLGWAQLRDHAFAGLGYHSPNMAFSHQAKLTRAATGFDQEAIATLVLSGRYLGFLPDHYAEVFERQGRIQAVAPKRLSYVCRFVSIVRRSPQPSRAARLFHDCLAQAHAGSSLAA</sequence>
<dbReference type="InterPro" id="IPR000847">
    <property type="entry name" value="LysR_HTH_N"/>
</dbReference>
<proteinExistence type="inferred from homology"/>
<evidence type="ECO:0000256" key="3">
    <source>
        <dbReference type="ARBA" id="ARBA00023125"/>
    </source>
</evidence>
<evidence type="ECO:0000313" key="6">
    <source>
        <dbReference type="EMBL" id="VFR49781.1"/>
    </source>
</evidence>
<protein>
    <submittedName>
        <fullName evidence="6">Transcriptional regulators, LysR family</fullName>
    </submittedName>
</protein>
<dbReference type="PANTHER" id="PTHR30126">
    <property type="entry name" value="HTH-TYPE TRANSCRIPTIONAL REGULATOR"/>
    <property type="match status" value="1"/>
</dbReference>
<dbReference type="PANTHER" id="PTHR30126:SF98">
    <property type="entry name" value="HTH-TYPE TRANSCRIPTIONAL ACTIVATOR BAUR"/>
    <property type="match status" value="1"/>
</dbReference>
<organism evidence="6">
    <name type="scientific">plant metagenome</name>
    <dbReference type="NCBI Taxonomy" id="1297885"/>
    <lineage>
        <taxon>unclassified sequences</taxon>
        <taxon>metagenomes</taxon>
        <taxon>organismal metagenomes</taxon>
    </lineage>
</organism>
<dbReference type="EMBL" id="CAADIH010000034">
    <property type="protein sequence ID" value="VFR49781.1"/>
    <property type="molecule type" value="Genomic_DNA"/>
</dbReference>
<dbReference type="InterPro" id="IPR005119">
    <property type="entry name" value="LysR_subst-bd"/>
</dbReference>
<keyword evidence="4" id="KW-0804">Transcription</keyword>
<dbReference type="SUPFAM" id="SSF46785">
    <property type="entry name" value="Winged helix' DNA-binding domain"/>
    <property type="match status" value="1"/>
</dbReference>
<dbReference type="PROSITE" id="PS50931">
    <property type="entry name" value="HTH_LYSR"/>
    <property type="match status" value="1"/>
</dbReference>
<dbReference type="Gene3D" id="1.10.10.10">
    <property type="entry name" value="Winged helix-like DNA-binding domain superfamily/Winged helix DNA-binding domain"/>
    <property type="match status" value="1"/>
</dbReference>
<evidence type="ECO:0000259" key="5">
    <source>
        <dbReference type="PROSITE" id="PS50931"/>
    </source>
</evidence>
<dbReference type="CDD" id="cd05466">
    <property type="entry name" value="PBP2_LTTR_substrate"/>
    <property type="match status" value="1"/>
</dbReference>
<accession>A0A484RK23</accession>
<gene>
    <name evidence="6" type="ORF">BER2_2268</name>
</gene>
<name>A0A484RK23_9ZZZZ</name>
<keyword evidence="3" id="KW-0238">DNA-binding</keyword>
<keyword evidence="2" id="KW-0805">Transcription regulation</keyword>
<evidence type="ECO:0000256" key="1">
    <source>
        <dbReference type="ARBA" id="ARBA00009437"/>
    </source>
</evidence>
<comment type="similarity">
    <text evidence="1">Belongs to the LysR transcriptional regulatory family.</text>
</comment>
<evidence type="ECO:0000256" key="2">
    <source>
        <dbReference type="ARBA" id="ARBA00023015"/>
    </source>
</evidence>
<dbReference type="GO" id="GO:0003700">
    <property type="term" value="F:DNA-binding transcription factor activity"/>
    <property type="evidence" value="ECO:0007669"/>
    <property type="project" value="InterPro"/>
</dbReference>
<dbReference type="Pfam" id="PF00126">
    <property type="entry name" value="HTH_1"/>
    <property type="match status" value="1"/>
</dbReference>
<dbReference type="SUPFAM" id="SSF53850">
    <property type="entry name" value="Periplasmic binding protein-like II"/>
    <property type="match status" value="1"/>
</dbReference>
<reference evidence="6" key="1">
    <citation type="submission" date="2019-03" db="EMBL/GenBank/DDBJ databases">
        <authorList>
            <person name="Danneels B."/>
        </authorList>
    </citation>
    <scope>NUCLEOTIDE SEQUENCE</scope>
</reference>
<dbReference type="InterPro" id="IPR036388">
    <property type="entry name" value="WH-like_DNA-bd_sf"/>
</dbReference>
<dbReference type="InterPro" id="IPR036390">
    <property type="entry name" value="WH_DNA-bd_sf"/>
</dbReference>
<feature type="domain" description="HTH lysR-type" evidence="5">
    <location>
        <begin position="40"/>
        <end position="97"/>
    </location>
</feature>
<dbReference type="Gene3D" id="3.40.190.290">
    <property type="match status" value="1"/>
</dbReference>
<evidence type="ECO:0000256" key="4">
    <source>
        <dbReference type="ARBA" id="ARBA00023163"/>
    </source>
</evidence>